<name>A0A2H3CUJ7_ARMGA</name>
<dbReference type="AlphaFoldDB" id="A0A2H3CUJ7"/>
<evidence type="ECO:0000313" key="2">
    <source>
        <dbReference type="Proteomes" id="UP000217790"/>
    </source>
</evidence>
<evidence type="ECO:0000313" key="1">
    <source>
        <dbReference type="EMBL" id="PBK82098.1"/>
    </source>
</evidence>
<dbReference type="Proteomes" id="UP000217790">
    <property type="component" value="Unassembled WGS sequence"/>
</dbReference>
<proteinExistence type="predicted"/>
<gene>
    <name evidence="1" type="ORF">ARMGADRAFT_741957</name>
</gene>
<dbReference type="EMBL" id="KZ293721">
    <property type="protein sequence ID" value="PBK82098.1"/>
    <property type="molecule type" value="Genomic_DNA"/>
</dbReference>
<accession>A0A2H3CUJ7</accession>
<protein>
    <submittedName>
        <fullName evidence="1">Uncharacterized protein</fullName>
    </submittedName>
</protein>
<sequence length="51" mass="5948">MHPRPEEYYCLFWTQCNLASPLSSPPHASATTMTDCPPRDKAYLNRFRSMQ</sequence>
<keyword evidence="2" id="KW-1185">Reference proteome</keyword>
<reference evidence="2" key="1">
    <citation type="journal article" date="2017" name="Nat. Ecol. Evol.">
        <title>Genome expansion and lineage-specific genetic innovations in the forest pathogenic fungi Armillaria.</title>
        <authorList>
            <person name="Sipos G."/>
            <person name="Prasanna A.N."/>
            <person name="Walter M.C."/>
            <person name="O'Connor E."/>
            <person name="Balint B."/>
            <person name="Krizsan K."/>
            <person name="Kiss B."/>
            <person name="Hess J."/>
            <person name="Varga T."/>
            <person name="Slot J."/>
            <person name="Riley R."/>
            <person name="Boka B."/>
            <person name="Rigling D."/>
            <person name="Barry K."/>
            <person name="Lee J."/>
            <person name="Mihaltcheva S."/>
            <person name="LaButti K."/>
            <person name="Lipzen A."/>
            <person name="Waldron R."/>
            <person name="Moloney N.M."/>
            <person name="Sperisen C."/>
            <person name="Kredics L."/>
            <person name="Vagvoelgyi C."/>
            <person name="Patrignani A."/>
            <person name="Fitzpatrick D."/>
            <person name="Nagy I."/>
            <person name="Doyle S."/>
            <person name="Anderson J.B."/>
            <person name="Grigoriev I.V."/>
            <person name="Gueldener U."/>
            <person name="Muensterkoetter M."/>
            <person name="Nagy L.G."/>
        </authorList>
    </citation>
    <scope>NUCLEOTIDE SEQUENCE [LARGE SCALE GENOMIC DNA]</scope>
    <source>
        <strain evidence="2">Ar21-2</strain>
    </source>
</reference>
<organism evidence="1 2">
    <name type="scientific">Armillaria gallica</name>
    <name type="common">Bulbous honey fungus</name>
    <name type="synonym">Armillaria bulbosa</name>
    <dbReference type="NCBI Taxonomy" id="47427"/>
    <lineage>
        <taxon>Eukaryota</taxon>
        <taxon>Fungi</taxon>
        <taxon>Dikarya</taxon>
        <taxon>Basidiomycota</taxon>
        <taxon>Agaricomycotina</taxon>
        <taxon>Agaricomycetes</taxon>
        <taxon>Agaricomycetidae</taxon>
        <taxon>Agaricales</taxon>
        <taxon>Marasmiineae</taxon>
        <taxon>Physalacriaceae</taxon>
        <taxon>Armillaria</taxon>
    </lineage>
</organism>
<dbReference type="InParanoid" id="A0A2H3CUJ7"/>